<organism evidence="3 4">
    <name type="scientific">Blautia luti</name>
    <dbReference type="NCBI Taxonomy" id="89014"/>
    <lineage>
        <taxon>Bacteria</taxon>
        <taxon>Bacillati</taxon>
        <taxon>Bacillota</taxon>
        <taxon>Clostridia</taxon>
        <taxon>Lachnospirales</taxon>
        <taxon>Lachnospiraceae</taxon>
        <taxon>Blautia</taxon>
    </lineage>
</organism>
<dbReference type="AlphaFoldDB" id="A0A564W3G7"/>
<proteinExistence type="inferred from homology"/>
<dbReference type="InterPro" id="IPR003791">
    <property type="entry name" value="UPF0178"/>
</dbReference>
<dbReference type="EMBL" id="CABHNW010000109">
    <property type="protein sequence ID" value="VUX39459.1"/>
    <property type="molecule type" value="Genomic_DNA"/>
</dbReference>
<protein>
    <submittedName>
        <fullName evidence="3">Uncharacterized protein</fullName>
    </submittedName>
</protein>
<dbReference type="PANTHER" id="PTHR35146:SF1">
    <property type="entry name" value="UPF0178 PROTEIN YAII"/>
    <property type="match status" value="1"/>
</dbReference>
<dbReference type="Pfam" id="PF02639">
    <property type="entry name" value="DUF188"/>
    <property type="match status" value="1"/>
</dbReference>
<feature type="compositionally biased region" description="Basic residues" evidence="2">
    <location>
        <begin position="67"/>
        <end position="82"/>
    </location>
</feature>
<name>A0A564W3G7_9FIRM</name>
<gene>
    <name evidence="3" type="ORF">RSSSTS7063_00053</name>
</gene>
<sequence length="136" mass="15627">MQIFVDADAVDYKLISICHKGDIVVSQDYGVAAMALGKNAYAIHQSGKWYTNENIDQMLMERHLNKKARRASGKNHLKGPRKRTAEDDEHFRVSFEKMIHMAMKVLENPQVIKTPVVRNGKQSTLGYQPDIWKAWK</sequence>
<evidence type="ECO:0000313" key="3">
    <source>
        <dbReference type="EMBL" id="VUX39459.1"/>
    </source>
</evidence>
<accession>A0A564W3G7</accession>
<keyword evidence="4" id="KW-1185">Reference proteome</keyword>
<dbReference type="Proteomes" id="UP000408482">
    <property type="component" value="Unassembled WGS sequence"/>
</dbReference>
<comment type="similarity">
    <text evidence="1">Belongs to the UPF0178 family.</text>
</comment>
<evidence type="ECO:0000256" key="2">
    <source>
        <dbReference type="SAM" id="MobiDB-lite"/>
    </source>
</evidence>
<dbReference type="PANTHER" id="PTHR35146">
    <property type="entry name" value="UPF0178 PROTEIN YAII"/>
    <property type="match status" value="1"/>
</dbReference>
<evidence type="ECO:0000313" key="4">
    <source>
        <dbReference type="Proteomes" id="UP000408482"/>
    </source>
</evidence>
<feature type="region of interest" description="Disordered" evidence="2">
    <location>
        <begin position="67"/>
        <end position="86"/>
    </location>
</feature>
<reference evidence="3 4" key="1">
    <citation type="submission" date="2019-07" db="EMBL/GenBank/DDBJ databases">
        <authorList>
            <person name="Hibberd C M."/>
            <person name="Gehrig L. J."/>
            <person name="Chang H.-W."/>
            <person name="Venkatesh S."/>
        </authorList>
    </citation>
    <scope>NUCLEOTIDE SEQUENCE [LARGE SCALE GENOMIC DNA]</scope>
    <source>
        <strain evidence="3">Blautia_luti_SSTS_Bg7063</strain>
    </source>
</reference>
<dbReference type="RefSeq" id="WP_330575340.1">
    <property type="nucleotide sequence ID" value="NZ_CABHMX010000015.1"/>
</dbReference>
<evidence type="ECO:0000256" key="1">
    <source>
        <dbReference type="ARBA" id="ARBA00008522"/>
    </source>
</evidence>